<dbReference type="EMBL" id="HG942363">
    <property type="protein sequence ID" value="CDN96543.1"/>
    <property type="molecule type" value="Genomic_DNA"/>
</dbReference>
<comment type="subcellular location">
    <subcellularLocation>
        <location evidence="1">Membrane</location>
        <topology evidence="1">Multi-pass membrane protein</topology>
    </subcellularLocation>
</comment>
<reference evidence="12" key="1">
    <citation type="submission" date="2014-02" db="EMBL/GenBank/DDBJ databases">
        <authorList>
            <person name="Gan H."/>
        </authorList>
    </citation>
    <scope>NUCLEOTIDE SEQUENCE</scope>
</reference>
<dbReference type="Gene3D" id="1.10.287.3510">
    <property type="match status" value="1"/>
</dbReference>
<dbReference type="AlphaFoldDB" id="A0A024J5G5"/>
<evidence type="ECO:0000256" key="9">
    <source>
        <dbReference type="ARBA" id="ARBA00031586"/>
    </source>
</evidence>
<keyword evidence="6 11" id="KW-1133">Transmembrane helix</keyword>
<evidence type="ECO:0000256" key="8">
    <source>
        <dbReference type="ARBA" id="ARBA00023136"/>
    </source>
</evidence>
<keyword evidence="7" id="KW-0520">NAD</keyword>
<evidence type="ECO:0000256" key="4">
    <source>
        <dbReference type="ARBA" id="ARBA00022692"/>
    </source>
</evidence>
<accession>A0A024J5G5</accession>
<evidence type="ECO:0000256" key="7">
    <source>
        <dbReference type="ARBA" id="ARBA00023027"/>
    </source>
</evidence>
<evidence type="ECO:0000313" key="12">
    <source>
        <dbReference type="EMBL" id="CDN96543.1"/>
    </source>
</evidence>
<protein>
    <recommendedName>
        <fullName evidence="3">NADH-ubiquinone oxidoreductase chain 4L</fullName>
    </recommendedName>
    <alternativeName>
        <fullName evidence="9">NADH dehydrogenase subunit 4L</fullName>
    </alternativeName>
</protein>
<evidence type="ECO:0000256" key="1">
    <source>
        <dbReference type="ARBA" id="ARBA00004141"/>
    </source>
</evidence>
<reference evidence="12" key="2">
    <citation type="submission" date="2014-04" db="EMBL/GenBank/DDBJ databases">
        <title>Complete mitochondrial genome of Pandarus rhincodonicus.</title>
        <authorList>
            <person name="Gan H.M."/>
            <person name="Tan M.H."/>
            <person name="Meekan M."/>
            <person name="Austin C.M."/>
        </authorList>
    </citation>
    <scope>NUCLEOTIDE SEQUENCE</scope>
</reference>
<evidence type="ECO:0000256" key="2">
    <source>
        <dbReference type="ARBA" id="ARBA00010519"/>
    </source>
</evidence>
<comment type="catalytic activity">
    <reaction evidence="10">
        <text>a ubiquinone + NADH + 5 H(+)(in) = a ubiquinol + NAD(+) + 4 H(+)(out)</text>
        <dbReference type="Rhea" id="RHEA:29091"/>
        <dbReference type="Rhea" id="RHEA-COMP:9565"/>
        <dbReference type="Rhea" id="RHEA-COMP:9566"/>
        <dbReference type="ChEBI" id="CHEBI:15378"/>
        <dbReference type="ChEBI" id="CHEBI:16389"/>
        <dbReference type="ChEBI" id="CHEBI:17976"/>
        <dbReference type="ChEBI" id="CHEBI:57540"/>
        <dbReference type="ChEBI" id="CHEBI:57945"/>
        <dbReference type="EC" id="7.1.1.2"/>
    </reaction>
</comment>
<name>A0A024J5G5_PANRH</name>
<dbReference type="Pfam" id="PF00420">
    <property type="entry name" value="Oxidored_q2"/>
    <property type="match status" value="1"/>
</dbReference>
<evidence type="ECO:0000256" key="3">
    <source>
        <dbReference type="ARBA" id="ARBA00016612"/>
    </source>
</evidence>
<evidence type="ECO:0000256" key="10">
    <source>
        <dbReference type="ARBA" id="ARBA00049551"/>
    </source>
</evidence>
<evidence type="ECO:0000256" key="11">
    <source>
        <dbReference type="SAM" id="Phobius"/>
    </source>
</evidence>
<proteinExistence type="inferred from homology"/>
<keyword evidence="8 11" id="KW-0472">Membrane</keyword>
<dbReference type="InterPro" id="IPR039428">
    <property type="entry name" value="NUOK/Mnh_C1-like"/>
</dbReference>
<dbReference type="GO" id="GO:0016020">
    <property type="term" value="C:membrane"/>
    <property type="evidence" value="ECO:0007669"/>
    <property type="project" value="UniProtKB-SubCell"/>
</dbReference>
<gene>
    <name evidence="12" type="primary">nad4l</name>
</gene>
<sequence length="109" mass="11774">MLSSLILLSSTLSLSIPPLILMILPPILALMTLLKNKGQLLMVLLALEAMTATMIFPLIYYILVSHSNASVIFLFIVVTVCEACLGLAILISLSRNSYGSLGNSSFFLN</sequence>
<feature type="transmembrane region" description="Helical" evidence="11">
    <location>
        <begin position="40"/>
        <end position="63"/>
    </location>
</feature>
<evidence type="ECO:0000256" key="5">
    <source>
        <dbReference type="ARBA" id="ARBA00022967"/>
    </source>
</evidence>
<keyword evidence="4 11" id="KW-0812">Transmembrane</keyword>
<dbReference type="GO" id="GO:0008137">
    <property type="term" value="F:NADH dehydrogenase (ubiquinone) activity"/>
    <property type="evidence" value="ECO:0007669"/>
    <property type="project" value="UniProtKB-EC"/>
</dbReference>
<evidence type="ECO:0000256" key="6">
    <source>
        <dbReference type="ARBA" id="ARBA00022989"/>
    </source>
</evidence>
<keyword evidence="12" id="KW-0496">Mitochondrion</keyword>
<feature type="transmembrane region" description="Helical" evidence="11">
    <location>
        <begin position="69"/>
        <end position="91"/>
    </location>
</feature>
<organism evidence="12">
    <name type="scientific">Pandarus rhincodonicus</name>
    <name type="common">Copepod</name>
    <dbReference type="NCBI Taxonomy" id="1473543"/>
    <lineage>
        <taxon>Eukaryota</taxon>
        <taxon>Metazoa</taxon>
        <taxon>Ecdysozoa</taxon>
        <taxon>Arthropoda</taxon>
        <taxon>Crustacea</taxon>
        <taxon>Multicrustacea</taxon>
        <taxon>Hexanauplia</taxon>
        <taxon>Copepoda</taxon>
        <taxon>Siphonostomatoida</taxon>
        <taxon>Pandaridae</taxon>
        <taxon>Pandarus</taxon>
    </lineage>
</organism>
<feature type="transmembrane region" description="Helical" evidence="11">
    <location>
        <begin position="6"/>
        <end position="28"/>
    </location>
</feature>
<geneLocation type="mitochondrion" evidence="12"/>
<keyword evidence="5" id="KW-1278">Translocase</keyword>
<comment type="similarity">
    <text evidence="2">Belongs to the complex I subunit 4L family.</text>
</comment>